<dbReference type="PANTHER" id="PTHR43461:SF1">
    <property type="entry name" value="TRANSMEMBRANE PROTEIN 256"/>
    <property type="match status" value="1"/>
</dbReference>
<evidence type="ECO:0000313" key="7">
    <source>
        <dbReference type="EMBL" id="ADV67725.1"/>
    </source>
</evidence>
<evidence type="ECO:0000256" key="2">
    <source>
        <dbReference type="ARBA" id="ARBA00009694"/>
    </source>
</evidence>
<dbReference type="EMBL" id="CP002454">
    <property type="protein sequence ID" value="ADV67725.1"/>
    <property type="molecule type" value="Genomic_DNA"/>
</dbReference>
<accession>E8U9I6</accession>
<feature type="transmembrane region" description="Helical" evidence="6">
    <location>
        <begin position="70"/>
        <end position="88"/>
    </location>
</feature>
<keyword evidence="5 6" id="KW-0472">Membrane</keyword>
<dbReference type="STRING" id="709986.Deima_2082"/>
<dbReference type="HOGENOM" id="CLU_096548_3_1_0"/>
<reference evidence="8" key="2">
    <citation type="submission" date="2011-01" db="EMBL/GenBank/DDBJ databases">
        <title>The complete genome of Deinococcus maricopensis DSM 21211.</title>
        <authorList>
            <consortium name="US DOE Joint Genome Institute (JGI-PGF)"/>
            <person name="Lucas S."/>
            <person name="Copeland A."/>
            <person name="Lapidus A."/>
            <person name="Goodwin L."/>
            <person name="Pitluck S."/>
            <person name="Kyrpides N."/>
            <person name="Mavromatis K."/>
            <person name="Pagani I."/>
            <person name="Ivanova N."/>
            <person name="Ovchinnikova G."/>
            <person name="Zeytun A."/>
            <person name="Detter J.C."/>
            <person name="Han C."/>
            <person name="Land M."/>
            <person name="Hauser L."/>
            <person name="Markowitz V."/>
            <person name="Cheng J.-F."/>
            <person name="Hugenholtz P."/>
            <person name="Woyke T."/>
            <person name="Wu D."/>
            <person name="Pukall R."/>
            <person name="Gehrich-Schroeter G."/>
            <person name="Brambilla E."/>
            <person name="Klenk H.-P."/>
            <person name="Eisen J.A."/>
        </authorList>
    </citation>
    <scope>NUCLEOTIDE SEQUENCE [LARGE SCALE GENOMIC DNA]</scope>
    <source>
        <strain evidence="8">DSM 21211 / LMG 22137 / NRRL B-23946 / LB-34</strain>
    </source>
</reference>
<proteinExistence type="inferred from homology"/>
<gene>
    <name evidence="7" type="ordered locus">Deima_2082</name>
</gene>
<dbReference type="Proteomes" id="UP000008635">
    <property type="component" value="Chromosome"/>
</dbReference>
<dbReference type="OrthoDB" id="9802121at2"/>
<evidence type="ECO:0008006" key="9">
    <source>
        <dbReference type="Google" id="ProtNLM"/>
    </source>
</evidence>
<evidence type="ECO:0000256" key="4">
    <source>
        <dbReference type="ARBA" id="ARBA00022989"/>
    </source>
</evidence>
<dbReference type="KEGG" id="dmr:Deima_2082"/>
<reference evidence="7 8" key="1">
    <citation type="journal article" date="2011" name="Stand. Genomic Sci.">
        <title>Complete genome sequence of Deinococcus maricopensis type strain (LB-34).</title>
        <authorList>
            <person name="Pukall R."/>
            <person name="Zeytun A."/>
            <person name="Lucas S."/>
            <person name="Lapidus A."/>
            <person name="Hammon N."/>
            <person name="Deshpande S."/>
            <person name="Nolan M."/>
            <person name="Cheng J.F."/>
            <person name="Pitluck S."/>
            <person name="Liolios K."/>
            <person name="Pagani I."/>
            <person name="Mikhailova N."/>
            <person name="Ivanova N."/>
            <person name="Mavromatis K."/>
            <person name="Pati A."/>
            <person name="Tapia R."/>
            <person name="Han C."/>
            <person name="Goodwin L."/>
            <person name="Chen A."/>
            <person name="Palaniappan K."/>
            <person name="Land M."/>
            <person name="Hauser L."/>
            <person name="Chang Y.J."/>
            <person name="Jeffries C.D."/>
            <person name="Brambilla E.M."/>
            <person name="Rohde M."/>
            <person name="Goker M."/>
            <person name="Detter J.C."/>
            <person name="Woyke T."/>
            <person name="Bristow J."/>
            <person name="Eisen J.A."/>
            <person name="Markowitz V."/>
            <person name="Hugenholtz P."/>
            <person name="Kyrpides N.C."/>
            <person name="Klenk H.P."/>
        </authorList>
    </citation>
    <scope>NUCLEOTIDE SEQUENCE [LARGE SCALE GENOMIC DNA]</scope>
    <source>
        <strain evidence="8">DSM 21211 / LMG 22137 / NRRL B-23946 / LB-34</strain>
    </source>
</reference>
<organism evidence="7 8">
    <name type="scientific">Deinococcus maricopensis (strain DSM 21211 / LMG 22137 / NRRL B-23946 / LB-34)</name>
    <dbReference type="NCBI Taxonomy" id="709986"/>
    <lineage>
        <taxon>Bacteria</taxon>
        <taxon>Thermotogati</taxon>
        <taxon>Deinococcota</taxon>
        <taxon>Deinococci</taxon>
        <taxon>Deinococcales</taxon>
        <taxon>Deinococcaceae</taxon>
        <taxon>Deinococcus</taxon>
    </lineage>
</organism>
<keyword evidence="4 6" id="KW-1133">Transmembrane helix</keyword>
<evidence type="ECO:0000256" key="6">
    <source>
        <dbReference type="SAM" id="Phobius"/>
    </source>
</evidence>
<dbReference type="Pfam" id="PF04241">
    <property type="entry name" value="DUF423"/>
    <property type="match status" value="1"/>
</dbReference>
<dbReference type="GO" id="GO:0005886">
    <property type="term" value="C:plasma membrane"/>
    <property type="evidence" value="ECO:0007669"/>
    <property type="project" value="TreeGrafter"/>
</dbReference>
<dbReference type="InterPro" id="IPR006696">
    <property type="entry name" value="DUF423"/>
</dbReference>
<sequence length="121" mass="12136" precursor="true">MTTTPNTNAALWGALLAGSGVALGAFGAHALKNTLSTEALATFETGVRYQMYAGLGTLALAALPGQTRAPTLIGAGAVVFSGSLYTLTLTGQKWLGAVTPIGGALMIAGFVLAAVDARRRA</sequence>
<evidence type="ECO:0000256" key="1">
    <source>
        <dbReference type="ARBA" id="ARBA00004141"/>
    </source>
</evidence>
<dbReference type="eggNOG" id="COG2363">
    <property type="taxonomic scope" value="Bacteria"/>
</dbReference>
<dbReference type="PANTHER" id="PTHR43461">
    <property type="entry name" value="TRANSMEMBRANE PROTEIN 256"/>
    <property type="match status" value="1"/>
</dbReference>
<feature type="transmembrane region" description="Helical" evidence="6">
    <location>
        <begin position="46"/>
        <end position="63"/>
    </location>
</feature>
<keyword evidence="3 6" id="KW-0812">Transmembrane</keyword>
<evidence type="ECO:0000313" key="8">
    <source>
        <dbReference type="Proteomes" id="UP000008635"/>
    </source>
</evidence>
<feature type="transmembrane region" description="Helical" evidence="6">
    <location>
        <begin position="94"/>
        <end position="115"/>
    </location>
</feature>
<comment type="similarity">
    <text evidence="2">Belongs to the UPF0382 family.</text>
</comment>
<protein>
    <recommendedName>
        <fullName evidence="9">DUF423 domain-containing protein</fullName>
    </recommendedName>
</protein>
<name>E8U9I6_DEIML</name>
<evidence type="ECO:0000256" key="3">
    <source>
        <dbReference type="ARBA" id="ARBA00022692"/>
    </source>
</evidence>
<comment type="subcellular location">
    <subcellularLocation>
        <location evidence="1">Membrane</location>
        <topology evidence="1">Multi-pass membrane protein</topology>
    </subcellularLocation>
</comment>
<evidence type="ECO:0000256" key="5">
    <source>
        <dbReference type="ARBA" id="ARBA00023136"/>
    </source>
</evidence>
<keyword evidence="8" id="KW-1185">Reference proteome</keyword>
<dbReference type="RefSeq" id="WP_013557230.1">
    <property type="nucleotide sequence ID" value="NC_014958.1"/>
</dbReference>
<dbReference type="AlphaFoldDB" id="E8U9I6"/>